<dbReference type="RefSeq" id="WP_274046054.1">
    <property type="nucleotide sequence ID" value="NZ_JANCPR020000036.1"/>
</dbReference>
<accession>A0ABT7A4V2</accession>
<sequence length="348" mass="36007">MPSPPHLLTRVPRPARIVAAALLALAVLAGVLIATGALGRWTGAVQDASGKVCGGAVSAGDSAGLLGGDDVREGKKPGPESSGELARCALERGGASVVFRIDWSARPALPMKALGRTGPLRPPAVPVGRGWDGVVLPENGNSAKAAVVLACADSRKKHRGLVVTADAFRSGTGLRTPERAGQLAEAVTRAVRGAAEKWGCEAEFGKSVERVRVPQAVWPETVPVDTARGACRPLASMAADLRERAGVAGAVESPTGEAPLTDCQLTDAKGESVYWLTTYHGPFVRGESSVLDSGTATFACPRYHGSGLTALRALGDVDGDASLRRALLRAYTERAATAYGCAKPEYRD</sequence>
<proteinExistence type="predicted"/>
<comment type="caution">
    <text evidence="1">The sequence shown here is derived from an EMBL/GenBank/DDBJ whole genome shotgun (WGS) entry which is preliminary data.</text>
</comment>
<dbReference type="EMBL" id="JANCPR020000036">
    <property type="protein sequence ID" value="MDJ1136077.1"/>
    <property type="molecule type" value="Genomic_DNA"/>
</dbReference>
<protein>
    <submittedName>
        <fullName evidence="1">Uncharacterized protein</fullName>
    </submittedName>
</protein>
<dbReference type="Proteomes" id="UP001214441">
    <property type="component" value="Unassembled WGS sequence"/>
</dbReference>
<keyword evidence="2" id="KW-1185">Reference proteome</keyword>
<gene>
    <name evidence="1" type="ORF">NMN56_029840</name>
</gene>
<name>A0ABT7A4V2_9ACTN</name>
<evidence type="ECO:0000313" key="1">
    <source>
        <dbReference type="EMBL" id="MDJ1136077.1"/>
    </source>
</evidence>
<organism evidence="1 2">
    <name type="scientific">Streptomyces iconiensis</name>
    <dbReference type="NCBI Taxonomy" id="1384038"/>
    <lineage>
        <taxon>Bacteria</taxon>
        <taxon>Bacillati</taxon>
        <taxon>Actinomycetota</taxon>
        <taxon>Actinomycetes</taxon>
        <taxon>Kitasatosporales</taxon>
        <taxon>Streptomycetaceae</taxon>
        <taxon>Streptomyces</taxon>
    </lineage>
</organism>
<evidence type="ECO:0000313" key="2">
    <source>
        <dbReference type="Proteomes" id="UP001214441"/>
    </source>
</evidence>
<reference evidence="1 2" key="1">
    <citation type="submission" date="2023-05" db="EMBL/GenBank/DDBJ databases">
        <title>Streptantibioticus silvisoli sp. nov., acidotolerant actinomycetes 1 from pine litter.</title>
        <authorList>
            <person name="Swiecimska M."/>
            <person name="Golinska P."/>
            <person name="Sangal V."/>
            <person name="Wachnowicz B."/>
            <person name="Goodfellow M."/>
        </authorList>
    </citation>
    <scope>NUCLEOTIDE SEQUENCE [LARGE SCALE GENOMIC DNA]</scope>
    <source>
        <strain evidence="1 2">DSM 42109</strain>
    </source>
</reference>